<gene>
    <name evidence="2" type="ORF">F5544_25950</name>
</gene>
<name>A0A6G9YIN2_9NOCA</name>
<keyword evidence="3" id="KW-1185">Reference proteome</keyword>
<dbReference type="AlphaFoldDB" id="A0A6G9YIN2"/>
<reference evidence="2 3" key="1">
    <citation type="journal article" date="2019" name="ACS Chem. Biol.">
        <title>Identification and Mobilization of a Cryptic Antibiotic Biosynthesis Gene Locus from a Human-Pathogenic Nocardia Isolate.</title>
        <authorList>
            <person name="Herisse M."/>
            <person name="Ishida K."/>
            <person name="Porter J.L."/>
            <person name="Howden B."/>
            <person name="Hertweck C."/>
            <person name="Stinear T.P."/>
            <person name="Pidot S.J."/>
        </authorList>
    </citation>
    <scope>NUCLEOTIDE SEQUENCE [LARGE SCALE GENOMIC DNA]</scope>
    <source>
        <strain evidence="2 3">AUSMDU00012717</strain>
    </source>
</reference>
<dbReference type="Proteomes" id="UP000503540">
    <property type="component" value="Chromosome"/>
</dbReference>
<dbReference type="InterPro" id="IPR003399">
    <property type="entry name" value="Mce/MlaD"/>
</dbReference>
<evidence type="ECO:0000313" key="2">
    <source>
        <dbReference type="EMBL" id="QIS13044.1"/>
    </source>
</evidence>
<evidence type="ECO:0000313" key="3">
    <source>
        <dbReference type="Proteomes" id="UP000503540"/>
    </source>
</evidence>
<dbReference type="InterPro" id="IPR052336">
    <property type="entry name" value="MlaD_Phospholipid_Transporter"/>
</dbReference>
<proteinExistence type="predicted"/>
<protein>
    <submittedName>
        <fullName evidence="2">MCE family protein</fullName>
    </submittedName>
</protein>
<dbReference type="PANTHER" id="PTHR33371">
    <property type="entry name" value="INTERMEMBRANE PHOSPHOLIPID TRANSPORT SYSTEM BINDING PROTEIN MLAD-RELATED"/>
    <property type="match status" value="1"/>
</dbReference>
<organism evidence="2 3">
    <name type="scientific">Nocardia arthritidis</name>
    <dbReference type="NCBI Taxonomy" id="228602"/>
    <lineage>
        <taxon>Bacteria</taxon>
        <taxon>Bacillati</taxon>
        <taxon>Actinomycetota</taxon>
        <taxon>Actinomycetes</taxon>
        <taxon>Mycobacteriales</taxon>
        <taxon>Nocardiaceae</taxon>
        <taxon>Nocardia</taxon>
    </lineage>
</organism>
<dbReference type="GO" id="GO:0005576">
    <property type="term" value="C:extracellular region"/>
    <property type="evidence" value="ECO:0007669"/>
    <property type="project" value="TreeGrafter"/>
</dbReference>
<dbReference type="Pfam" id="PF02470">
    <property type="entry name" value="MlaD"/>
    <property type="match status" value="1"/>
</dbReference>
<dbReference type="RefSeq" id="WP_167475638.1">
    <property type="nucleotide sequence ID" value="NZ_CP046172.1"/>
</dbReference>
<sequence>MKTSSVASLAAIAAILVVGSSYLTFGVVQVRWFQHDNTATMVVPDSGGLLPRSKVLLQGIQIGQVTSVEHTGPRVRVAFRYAADYRIPATSTARIESLSGLGEPYLEFMPSTDAGPYLRDGQQVDARTVIAPVSLPEVARTATKMLAQVDPKLVGAIIDNFTQAFAGTRSVIPDLSRSTDLLAATLLSRTAVIRQLLVDLQTRADDMWWAGPELTKASGPWAEFGPRVTDVADDIARVIRAGDAPDAFLTDTPEVIGLVPLINQIAAKINVLGPDAKTLLPLFEPFVHLATGVAGQIDLSALISQALHATSPDGALRLQLTVK</sequence>
<evidence type="ECO:0000259" key="1">
    <source>
        <dbReference type="Pfam" id="PF02470"/>
    </source>
</evidence>
<dbReference type="KEGG" id="nah:F5544_25950"/>
<dbReference type="EMBL" id="CP046172">
    <property type="protein sequence ID" value="QIS13044.1"/>
    <property type="molecule type" value="Genomic_DNA"/>
</dbReference>
<accession>A0A6G9YIN2</accession>
<dbReference type="PANTHER" id="PTHR33371:SF16">
    <property type="entry name" value="MCE-FAMILY PROTEIN MCE3F"/>
    <property type="match status" value="1"/>
</dbReference>
<feature type="domain" description="Mce/MlaD" evidence="1">
    <location>
        <begin position="37"/>
        <end position="110"/>
    </location>
</feature>